<accession>A0A0J9XTG2</accession>
<dbReference type="InterPro" id="IPR041489">
    <property type="entry name" value="PDZ_6"/>
</dbReference>
<name>A0A0J9XTG2_BRUMA</name>
<evidence type="ECO:0000313" key="7">
    <source>
        <dbReference type="EMBL" id="VIO86920.1"/>
    </source>
</evidence>
<evidence type="ECO:0000313" key="8">
    <source>
        <dbReference type="Proteomes" id="UP000006672"/>
    </source>
</evidence>
<evidence type="ECO:0000313" key="6">
    <source>
        <dbReference type="EMBL" id="CDP94756.2"/>
    </source>
</evidence>
<dbReference type="PROSITE" id="PS50106">
    <property type="entry name" value="PDZ"/>
    <property type="match status" value="1"/>
</dbReference>
<dbReference type="SMART" id="SM00228">
    <property type="entry name" value="PDZ"/>
    <property type="match status" value="1"/>
</dbReference>
<evidence type="ECO:0000259" key="5">
    <source>
        <dbReference type="PROSITE" id="PS50106"/>
    </source>
</evidence>
<protein>
    <submittedName>
        <fullName evidence="6">BMA-NRFL-1</fullName>
    </submittedName>
    <submittedName>
        <fullName evidence="9">PDZ domain-containing protein</fullName>
    </submittedName>
</protein>
<dbReference type="Gene3D" id="2.30.42.10">
    <property type="match status" value="1"/>
</dbReference>
<dbReference type="PANTHER" id="PTHR14191:SF3">
    <property type="entry name" value="NA(+)_H(+) EXCHANGE REGULATORY COFACTOR-LIKE PROTEIN NRFL-1"/>
    <property type="match status" value="1"/>
</dbReference>
<dbReference type="Proteomes" id="UP000006672">
    <property type="component" value="Unassembled WGS sequence"/>
</dbReference>
<dbReference type="GO" id="GO:0072659">
    <property type="term" value="P:protein localization to plasma membrane"/>
    <property type="evidence" value="ECO:0007669"/>
    <property type="project" value="TreeGrafter"/>
</dbReference>
<dbReference type="InterPro" id="IPR036034">
    <property type="entry name" value="PDZ_sf"/>
</dbReference>
<dbReference type="InterPro" id="IPR051067">
    <property type="entry name" value="NHER"/>
</dbReference>
<accession>A0A0K0J1M3</accession>
<dbReference type="OrthoDB" id="10007415at2759"/>
<feature type="compositionally biased region" description="Basic and acidic residues" evidence="4">
    <location>
        <begin position="209"/>
        <end position="232"/>
    </location>
</feature>
<accession>A0A4E9ESY9</accession>
<reference evidence="6" key="2">
    <citation type="submission" date="2012-12" db="EMBL/GenBank/DDBJ databases">
        <authorList>
            <person name="Gao Y.W."/>
            <person name="Fan S.T."/>
            <person name="Sun H.T."/>
            <person name="Wang Z."/>
            <person name="Gao X.L."/>
            <person name="Li Y.G."/>
            <person name="Wang T.C."/>
            <person name="Zhang K."/>
            <person name="Xu W.W."/>
            <person name="Yu Z.J."/>
            <person name="Xia X.Z."/>
        </authorList>
    </citation>
    <scope>NUCLEOTIDE SEQUENCE</scope>
    <source>
        <strain evidence="6">FR3</strain>
    </source>
</reference>
<dbReference type="Pfam" id="PF17820">
    <property type="entry name" value="PDZ_6"/>
    <property type="match status" value="1"/>
</dbReference>
<evidence type="ECO:0000313" key="9">
    <source>
        <dbReference type="WBParaSite" id="Bm14751.1"/>
    </source>
</evidence>
<reference evidence="7" key="3">
    <citation type="submission" date="2019-04" db="EMBL/GenBank/DDBJ databases">
        <authorList>
            <person name="Howe K."/>
            <person name="Paulini M."/>
            <person name="Williams G."/>
        </authorList>
    </citation>
    <scope>NUCLEOTIDE SEQUENCE [LARGE SCALE GENOMIC DNA]</scope>
    <source>
        <strain evidence="7">FR3</strain>
    </source>
</reference>
<dbReference type="PANTHER" id="PTHR14191">
    <property type="entry name" value="PDZ DOMAIN CONTAINING PROTEIN"/>
    <property type="match status" value="1"/>
</dbReference>
<feature type="domain" description="PDZ" evidence="5">
    <location>
        <begin position="64"/>
        <end position="146"/>
    </location>
</feature>
<feature type="compositionally biased region" description="Basic and acidic residues" evidence="4">
    <location>
        <begin position="251"/>
        <end position="273"/>
    </location>
</feature>
<keyword evidence="8" id="KW-1185">Reference proteome</keyword>
<dbReference type="SUPFAM" id="SSF50156">
    <property type="entry name" value="PDZ domain-like"/>
    <property type="match status" value="1"/>
</dbReference>
<dbReference type="AlphaFoldDB" id="A0A0J9XTG2"/>
<dbReference type="RefSeq" id="XP_001899141.2">
    <property type="nucleotide sequence ID" value="XM_001899106.2"/>
</dbReference>
<dbReference type="GO" id="GO:0043495">
    <property type="term" value="F:protein-membrane adaptor activity"/>
    <property type="evidence" value="ECO:0007669"/>
    <property type="project" value="TreeGrafter"/>
</dbReference>
<dbReference type="CDD" id="cd06768">
    <property type="entry name" value="PDZ_NHERF-like"/>
    <property type="match status" value="1"/>
</dbReference>
<evidence type="ECO:0000256" key="4">
    <source>
        <dbReference type="SAM" id="MobiDB-lite"/>
    </source>
</evidence>
<dbReference type="InterPro" id="IPR001478">
    <property type="entry name" value="PDZ"/>
</dbReference>
<keyword evidence="2" id="KW-1003">Cell membrane</keyword>
<feature type="region of interest" description="Disordered" evidence="4">
    <location>
        <begin position="209"/>
        <end position="273"/>
    </location>
</feature>
<gene>
    <name evidence="10" type="primary">bma-nrfl-1</name>
    <name evidence="6" type="synonym">Bma-nrfl-1</name>
    <name evidence="10" type="ORF">Bm14751</name>
    <name evidence="7" type="ORF">BM_BM14751</name>
    <name evidence="6" type="ORF">BM_Bm14751</name>
</gene>
<evidence type="ECO:0000256" key="3">
    <source>
        <dbReference type="ARBA" id="ARBA00022737"/>
    </source>
</evidence>
<dbReference type="WormBase" id="Bm14751">
    <property type="protein sequence ID" value="BM39203"/>
    <property type="gene ID" value="WBGene00234936"/>
    <property type="gene designation" value="Bma-nrfl-1"/>
</dbReference>
<evidence type="ECO:0000313" key="10">
    <source>
        <dbReference type="WormBase" id="Bm14751"/>
    </source>
</evidence>
<comment type="subcellular location">
    <subcellularLocation>
        <location evidence="1">Cell membrane</location>
    </subcellularLocation>
</comment>
<keyword evidence="2" id="KW-0472">Membrane</keyword>
<proteinExistence type="predicted"/>
<sequence length="273" mass="31136">MSLTINLPFSHWYFQLQTNLQQPWLNPFTNLSSRSQTKNEKEDKPKHYISSCVSSMTNVPKPRLCRLRKRDPTEEFGFNLHAEKNRGHFVGAVDKNGIGERAGLQMGQRIVGVNGQLIYPSTAHKEVVSLIKKNPLRTELLVASEEIDQWYTENHMEYSFGRVDLYNFENGSSPTNEVKMFGEQSISSSKNVSPNSKPKITASVAPLKQEADLSHQDEAERFGRNDKMDKSGIPDIFKLSAGEARSRLVSRKKDPRRDTQMSLKEKYKLVSNM</sequence>
<reference evidence="9" key="4">
    <citation type="submission" date="2022-04" db="UniProtKB">
        <authorList>
            <consortium name="WormBaseParasite"/>
        </authorList>
    </citation>
    <scope>IDENTIFICATION</scope>
</reference>
<dbReference type="EMBL" id="CAAKNF010000196">
    <property type="protein sequence ID" value="VIO86920.1"/>
    <property type="molecule type" value="Genomic_DNA"/>
</dbReference>
<evidence type="ECO:0000256" key="2">
    <source>
        <dbReference type="ARBA" id="ARBA00022475"/>
    </source>
</evidence>
<dbReference type="GeneID" id="6102572"/>
<dbReference type="WBParaSite" id="Bm14751.1">
    <property type="protein sequence ID" value="Bm14751.1"/>
    <property type="gene ID" value="WBGene00234936"/>
</dbReference>
<dbReference type="GO" id="GO:0016324">
    <property type="term" value="C:apical plasma membrane"/>
    <property type="evidence" value="ECO:0007669"/>
    <property type="project" value="TreeGrafter"/>
</dbReference>
<keyword evidence="3" id="KW-0677">Repeat</keyword>
<evidence type="ECO:0000256" key="1">
    <source>
        <dbReference type="ARBA" id="ARBA00004236"/>
    </source>
</evidence>
<organism evidence="6">
    <name type="scientific">Brugia malayi</name>
    <name type="common">Filarial nematode worm</name>
    <dbReference type="NCBI Taxonomy" id="6279"/>
    <lineage>
        <taxon>Eukaryota</taxon>
        <taxon>Metazoa</taxon>
        <taxon>Ecdysozoa</taxon>
        <taxon>Nematoda</taxon>
        <taxon>Chromadorea</taxon>
        <taxon>Rhabditida</taxon>
        <taxon>Spirurina</taxon>
        <taxon>Spiruromorpha</taxon>
        <taxon>Filarioidea</taxon>
        <taxon>Onchocercidae</taxon>
        <taxon>Brugia</taxon>
    </lineage>
</organism>
<dbReference type="EMBL" id="LN856931">
    <property type="protein sequence ID" value="CDP94756.2"/>
    <property type="molecule type" value="Genomic_DNA"/>
</dbReference>
<reference evidence="6 8" key="1">
    <citation type="journal article" date="2007" name="Science">
        <title>Draft genome of the filarial nematode parasite Brugia malayi.</title>
        <authorList>
            <person name="Ghedin E."/>
            <person name="Wang S."/>
            <person name="Spiro D."/>
            <person name="Caler E."/>
            <person name="Zhao Q."/>
            <person name="Crabtree J."/>
            <person name="Allen J.E."/>
            <person name="Delcher A.L."/>
            <person name="Guiliano D.B."/>
            <person name="Miranda-Saavedra D."/>
            <person name="Angiuoli S.V."/>
            <person name="Creasy T."/>
            <person name="Amedeo P."/>
            <person name="Haas B."/>
            <person name="El-Sayed N.M."/>
            <person name="Wortman J.R."/>
            <person name="Feldblyum T."/>
            <person name="Tallon L."/>
            <person name="Schatz M."/>
            <person name="Shumway M."/>
            <person name="Koo H."/>
            <person name="Salzberg S.L."/>
            <person name="Schobel S."/>
            <person name="Pertea M."/>
            <person name="Pop M."/>
            <person name="White O."/>
            <person name="Barton G.J."/>
            <person name="Carlow C.K."/>
            <person name="Crawford M.J."/>
            <person name="Daub J."/>
            <person name="Dimmic M.W."/>
            <person name="Estes C.F."/>
            <person name="Foster J.M."/>
            <person name="Ganatra M."/>
            <person name="Gregory W.F."/>
            <person name="Johnson N.M."/>
            <person name="Jin J."/>
            <person name="Komuniecki R."/>
            <person name="Korf I."/>
            <person name="Kumar S."/>
            <person name="Laney S."/>
            <person name="Li B.W."/>
            <person name="Li W."/>
            <person name="Lindblom T.H."/>
            <person name="Lustigman S."/>
            <person name="Ma D."/>
            <person name="Maina C.V."/>
            <person name="Martin D.M."/>
            <person name="McCarter J.P."/>
            <person name="McReynolds L."/>
            <person name="Mitreva M."/>
            <person name="Nutman T.B."/>
            <person name="Parkinson J."/>
            <person name="Peregrin-Alvarez J.M."/>
            <person name="Poole C."/>
            <person name="Ren Q."/>
            <person name="Saunders L."/>
            <person name="Sluder A.E."/>
            <person name="Smith K."/>
            <person name="Stanke M."/>
            <person name="Unnasch T.R."/>
            <person name="Ware J."/>
            <person name="Wei A.D."/>
            <person name="Weil G."/>
            <person name="Williams D.J."/>
            <person name="Zhang Y."/>
            <person name="Williams S.A."/>
            <person name="Fraser-Liggett C."/>
            <person name="Slatko B."/>
            <person name="Blaxter M.L."/>
            <person name="Scott A.L."/>
        </authorList>
    </citation>
    <scope>NUCLEOTIDE SEQUENCE</scope>
    <source>
        <strain evidence="6 8">FR3</strain>
    </source>
</reference>